<evidence type="ECO:0000256" key="1">
    <source>
        <dbReference type="SAM" id="MobiDB-lite"/>
    </source>
</evidence>
<feature type="compositionally biased region" description="Polar residues" evidence="1">
    <location>
        <begin position="29"/>
        <end position="42"/>
    </location>
</feature>
<accession>A0A4Z2E0Y5</accession>
<sequence>MFQIRTAGWESSPEGWSTRCCGRKEKSSSFRSPRKTSASTKHPVSPGGK</sequence>
<evidence type="ECO:0000313" key="3">
    <source>
        <dbReference type="Proteomes" id="UP000314294"/>
    </source>
</evidence>
<comment type="caution">
    <text evidence="2">The sequence shown here is derived from an EMBL/GenBank/DDBJ whole genome shotgun (WGS) entry which is preliminary data.</text>
</comment>
<dbReference type="AlphaFoldDB" id="A0A4Z2E0Y5"/>
<reference evidence="2 3" key="1">
    <citation type="submission" date="2019-03" db="EMBL/GenBank/DDBJ databases">
        <title>First draft genome of Liparis tanakae, snailfish: a comprehensive survey of snailfish specific genes.</title>
        <authorList>
            <person name="Kim W."/>
            <person name="Song I."/>
            <person name="Jeong J.-H."/>
            <person name="Kim D."/>
            <person name="Kim S."/>
            <person name="Ryu S."/>
            <person name="Song J.Y."/>
            <person name="Lee S.K."/>
        </authorList>
    </citation>
    <scope>NUCLEOTIDE SEQUENCE [LARGE SCALE GENOMIC DNA]</scope>
    <source>
        <tissue evidence="2">Muscle</tissue>
    </source>
</reference>
<evidence type="ECO:0000313" key="2">
    <source>
        <dbReference type="EMBL" id="TNN22435.1"/>
    </source>
</evidence>
<feature type="region of interest" description="Disordered" evidence="1">
    <location>
        <begin position="1"/>
        <end position="49"/>
    </location>
</feature>
<dbReference type="Proteomes" id="UP000314294">
    <property type="component" value="Unassembled WGS sequence"/>
</dbReference>
<organism evidence="2 3">
    <name type="scientific">Liparis tanakae</name>
    <name type="common">Tanaka's snailfish</name>
    <dbReference type="NCBI Taxonomy" id="230148"/>
    <lineage>
        <taxon>Eukaryota</taxon>
        <taxon>Metazoa</taxon>
        <taxon>Chordata</taxon>
        <taxon>Craniata</taxon>
        <taxon>Vertebrata</taxon>
        <taxon>Euteleostomi</taxon>
        <taxon>Actinopterygii</taxon>
        <taxon>Neopterygii</taxon>
        <taxon>Teleostei</taxon>
        <taxon>Neoteleostei</taxon>
        <taxon>Acanthomorphata</taxon>
        <taxon>Eupercaria</taxon>
        <taxon>Perciformes</taxon>
        <taxon>Cottioidei</taxon>
        <taxon>Cottales</taxon>
        <taxon>Liparidae</taxon>
        <taxon>Liparis</taxon>
    </lineage>
</organism>
<gene>
    <name evidence="2" type="ORF">EYF80_067451</name>
</gene>
<proteinExistence type="predicted"/>
<name>A0A4Z2E0Y5_9TELE</name>
<protein>
    <submittedName>
        <fullName evidence="2">Uncharacterized protein</fullName>
    </submittedName>
</protein>
<dbReference type="EMBL" id="SRLO01022488">
    <property type="protein sequence ID" value="TNN22435.1"/>
    <property type="molecule type" value="Genomic_DNA"/>
</dbReference>
<keyword evidence="3" id="KW-1185">Reference proteome</keyword>